<dbReference type="SUPFAM" id="SSF52425">
    <property type="entry name" value="Cryptochrome/photolyase, N-terminal domain"/>
    <property type="match status" value="1"/>
</dbReference>
<keyword evidence="3 6" id="KW-0285">Flavoprotein</keyword>
<dbReference type="InterPro" id="IPR006050">
    <property type="entry name" value="DNA_photolyase_N"/>
</dbReference>
<dbReference type="SUPFAM" id="SSF48173">
    <property type="entry name" value="Cryptochrome/photolyase FAD-binding domain"/>
    <property type="match status" value="1"/>
</dbReference>
<evidence type="ECO:0000256" key="3">
    <source>
        <dbReference type="ARBA" id="ARBA00022630"/>
    </source>
</evidence>
<dbReference type="PANTHER" id="PTHR11455:SF9">
    <property type="entry name" value="CRYPTOCHROME CIRCADIAN CLOCK 5 ISOFORM X1"/>
    <property type="match status" value="1"/>
</dbReference>
<dbReference type="InterPro" id="IPR018394">
    <property type="entry name" value="DNA_photolyase_1_CS_C"/>
</dbReference>
<evidence type="ECO:0000256" key="4">
    <source>
        <dbReference type="ARBA" id="ARBA00022827"/>
    </source>
</evidence>
<dbReference type="EMBL" id="QDKL01000001">
    <property type="protein sequence ID" value="RZF22264.1"/>
    <property type="molecule type" value="Genomic_DNA"/>
</dbReference>
<dbReference type="InterPro" id="IPR002081">
    <property type="entry name" value="Cryptochrome/DNA_photolyase_1"/>
</dbReference>
<proteinExistence type="inferred from homology"/>
<evidence type="ECO:0000259" key="7">
    <source>
        <dbReference type="PROSITE" id="PS51645"/>
    </source>
</evidence>
<keyword evidence="4 6" id="KW-0274">FAD</keyword>
<dbReference type="InterPro" id="IPR036155">
    <property type="entry name" value="Crypto/Photolyase_N_sf"/>
</dbReference>
<evidence type="ECO:0000256" key="2">
    <source>
        <dbReference type="ARBA" id="ARBA00001974"/>
    </source>
</evidence>
<dbReference type="Pfam" id="PF00875">
    <property type="entry name" value="DNA_photolyase"/>
    <property type="match status" value="1"/>
</dbReference>
<keyword evidence="5 6" id="KW-0157">Chromophore</keyword>
<dbReference type="InterPro" id="IPR036134">
    <property type="entry name" value="Crypto/Photolyase_FAD-like_sf"/>
</dbReference>
<protein>
    <submittedName>
        <fullName evidence="8">Deoxyribodipyrimidine photo-lyase</fullName>
    </submittedName>
</protein>
<name>A0ABY0IIG5_9BACT</name>
<dbReference type="RefSeq" id="WP_114705209.1">
    <property type="nucleotide sequence ID" value="NZ_QDKL01000001.1"/>
</dbReference>
<gene>
    <name evidence="8" type="ORF">DAY19_00425</name>
</gene>
<sequence length="434" mass="51651">MSSKKVNIFWFRRDLRLKDNRGLLHALQSQKEVLPIFIFDTNILSKLEDENDLRVSFIHDAITDLKEELNDLGSDLLILTGDPLTEYKKLIKEYNIEEVYTNEDYEPYAIKRDKAIASFLEKENISFRQYKDHCIFAKDDILKDDGKPYVVYTPYKNKWLAELRPKDIATLETHKYFDNFKNFKAETLPTLEDLGFIYNEKADEQVKTIKGRIIDDYDKNRDIPALDATSKLGIHLRFGTISPRKCAQVGYKKNDTWLSELIWREFFIQILYHFPHVENAPFREKYKNIKWKNNKKEFKKWCEGKTGFPIVDAGMRELNETGYMHNRVRMIAASFLVKDLLIDWRWGEKYFARKLNDFELASNNGNWQWVAGTGCDAAPYFRIFNPYTQQKKFDPDFEYIKKWIPEYGTDKYPDEIVDHKIAYHETIRVYKECN</sequence>
<dbReference type="Proteomes" id="UP000443582">
    <property type="component" value="Unassembled WGS sequence"/>
</dbReference>
<dbReference type="InterPro" id="IPR005101">
    <property type="entry name" value="Cryptochr/Photolyase_FAD-bd"/>
</dbReference>
<dbReference type="PROSITE" id="PS51645">
    <property type="entry name" value="PHR_CRY_ALPHA_BETA"/>
    <property type="match status" value="1"/>
</dbReference>
<reference evidence="9" key="1">
    <citation type="journal article" date="2019" name="Int. J. Syst. Evol. Microbiol.">
        <title>Halobacteriovorax valvorus sp. nov., a novel prokaryotic predator isolated from coastal seawater of China.</title>
        <authorList>
            <person name="Chen M.-X."/>
        </authorList>
    </citation>
    <scope>NUCLEOTIDE SEQUENCE [LARGE SCALE GENOMIC DNA]</scope>
    <source>
        <strain evidence="9">BL9</strain>
    </source>
</reference>
<evidence type="ECO:0000256" key="6">
    <source>
        <dbReference type="RuleBase" id="RU004182"/>
    </source>
</evidence>
<comment type="caution">
    <text evidence="8">The sequence shown here is derived from an EMBL/GenBank/DDBJ whole genome shotgun (WGS) entry which is preliminary data.</text>
</comment>
<dbReference type="Gene3D" id="1.10.579.10">
    <property type="entry name" value="DNA Cyclobutane Dipyrimidine Photolyase, subunit A, domain 3"/>
    <property type="match status" value="1"/>
</dbReference>
<dbReference type="PRINTS" id="PR00147">
    <property type="entry name" value="DNAPHOTLYASE"/>
</dbReference>
<dbReference type="InterPro" id="IPR014729">
    <property type="entry name" value="Rossmann-like_a/b/a_fold"/>
</dbReference>
<dbReference type="PROSITE" id="PS00394">
    <property type="entry name" value="DNA_PHOTOLYASES_1_1"/>
    <property type="match status" value="1"/>
</dbReference>
<accession>A0ABY0IIG5</accession>
<evidence type="ECO:0000313" key="9">
    <source>
        <dbReference type="Proteomes" id="UP000443582"/>
    </source>
</evidence>
<evidence type="ECO:0000256" key="5">
    <source>
        <dbReference type="ARBA" id="ARBA00022991"/>
    </source>
</evidence>
<dbReference type="Gene3D" id="1.25.40.80">
    <property type="match status" value="1"/>
</dbReference>
<dbReference type="Pfam" id="PF03441">
    <property type="entry name" value="FAD_binding_7"/>
    <property type="match status" value="1"/>
</dbReference>
<dbReference type="Gene3D" id="3.40.50.620">
    <property type="entry name" value="HUPs"/>
    <property type="match status" value="1"/>
</dbReference>
<feature type="domain" description="Photolyase/cryptochrome alpha/beta" evidence="7">
    <location>
        <begin position="5"/>
        <end position="135"/>
    </location>
</feature>
<comment type="cofactor">
    <cofactor evidence="2">
        <name>FAD</name>
        <dbReference type="ChEBI" id="CHEBI:57692"/>
    </cofactor>
</comment>
<comment type="similarity">
    <text evidence="6">Belongs to the DNA photolyase family.</text>
</comment>
<evidence type="ECO:0000256" key="1">
    <source>
        <dbReference type="ARBA" id="ARBA00001932"/>
    </source>
</evidence>
<dbReference type="PROSITE" id="PS00691">
    <property type="entry name" value="DNA_PHOTOLYASES_1_2"/>
    <property type="match status" value="1"/>
</dbReference>
<keyword evidence="9" id="KW-1185">Reference proteome</keyword>
<organism evidence="8 9">
    <name type="scientific">Halobacteriovorax vibrionivorans</name>
    <dbReference type="NCBI Taxonomy" id="2152716"/>
    <lineage>
        <taxon>Bacteria</taxon>
        <taxon>Pseudomonadati</taxon>
        <taxon>Bdellovibrionota</taxon>
        <taxon>Bacteriovoracia</taxon>
        <taxon>Bacteriovoracales</taxon>
        <taxon>Halobacteriovoraceae</taxon>
        <taxon>Halobacteriovorax</taxon>
    </lineage>
</organism>
<dbReference type="PANTHER" id="PTHR11455">
    <property type="entry name" value="CRYPTOCHROME"/>
    <property type="match status" value="1"/>
</dbReference>
<comment type="cofactor">
    <cofactor evidence="1">
        <name>(6R)-5,10-methylene-5,6,7,8-tetrahydrofolate</name>
        <dbReference type="ChEBI" id="CHEBI:15636"/>
    </cofactor>
</comment>
<evidence type="ECO:0000313" key="8">
    <source>
        <dbReference type="EMBL" id="RZF22264.1"/>
    </source>
</evidence>